<gene>
    <name evidence="2" type="ORF">M9458_036498</name>
</gene>
<comment type="caution">
    <text evidence="2">The sequence shown here is derived from an EMBL/GenBank/DDBJ whole genome shotgun (WGS) entry which is preliminary data.</text>
</comment>
<dbReference type="Proteomes" id="UP001529510">
    <property type="component" value="Unassembled WGS sequence"/>
</dbReference>
<proteinExistence type="predicted"/>
<feature type="non-terminal residue" evidence="2">
    <location>
        <position position="116"/>
    </location>
</feature>
<sequence length="116" mass="13048">VGDFLEEVTFIELQREEAEELVKRYNEEGRKAGPPPEKRFDNWGQRRRESSYQQEAIRTVEDLEEATGEVITVMAIIRTAGEVITETGEMDTAAAISLEEATVTTAMGPITKRDIT</sequence>
<feature type="non-terminal residue" evidence="2">
    <location>
        <position position="1"/>
    </location>
</feature>
<dbReference type="EMBL" id="JAMKFB020000018">
    <property type="protein sequence ID" value="KAL0168276.1"/>
    <property type="molecule type" value="Genomic_DNA"/>
</dbReference>
<organism evidence="2 3">
    <name type="scientific">Cirrhinus mrigala</name>
    <name type="common">Mrigala</name>
    <dbReference type="NCBI Taxonomy" id="683832"/>
    <lineage>
        <taxon>Eukaryota</taxon>
        <taxon>Metazoa</taxon>
        <taxon>Chordata</taxon>
        <taxon>Craniata</taxon>
        <taxon>Vertebrata</taxon>
        <taxon>Euteleostomi</taxon>
        <taxon>Actinopterygii</taxon>
        <taxon>Neopterygii</taxon>
        <taxon>Teleostei</taxon>
        <taxon>Ostariophysi</taxon>
        <taxon>Cypriniformes</taxon>
        <taxon>Cyprinidae</taxon>
        <taxon>Labeoninae</taxon>
        <taxon>Labeonini</taxon>
        <taxon>Cirrhinus</taxon>
    </lineage>
</organism>
<reference evidence="2 3" key="1">
    <citation type="submission" date="2024-05" db="EMBL/GenBank/DDBJ databases">
        <title>Genome sequencing and assembly of Indian major carp, Cirrhinus mrigala (Hamilton, 1822).</title>
        <authorList>
            <person name="Mohindra V."/>
            <person name="Chowdhury L.M."/>
            <person name="Lal K."/>
            <person name="Jena J.K."/>
        </authorList>
    </citation>
    <scope>NUCLEOTIDE SEQUENCE [LARGE SCALE GENOMIC DNA]</scope>
    <source>
        <strain evidence="2">CM1030</strain>
        <tissue evidence="2">Blood</tissue>
    </source>
</reference>
<accession>A0ABD0P4S7</accession>
<evidence type="ECO:0000313" key="3">
    <source>
        <dbReference type="Proteomes" id="UP001529510"/>
    </source>
</evidence>
<name>A0ABD0P4S7_CIRMR</name>
<keyword evidence="3" id="KW-1185">Reference proteome</keyword>
<dbReference type="AlphaFoldDB" id="A0ABD0P4S7"/>
<feature type="region of interest" description="Disordered" evidence="1">
    <location>
        <begin position="25"/>
        <end position="50"/>
    </location>
</feature>
<protein>
    <submittedName>
        <fullName evidence="2">Uncharacterized protein</fullName>
    </submittedName>
</protein>
<evidence type="ECO:0000256" key="1">
    <source>
        <dbReference type="SAM" id="MobiDB-lite"/>
    </source>
</evidence>
<evidence type="ECO:0000313" key="2">
    <source>
        <dbReference type="EMBL" id="KAL0168276.1"/>
    </source>
</evidence>